<dbReference type="PANTHER" id="PTHR44337:SF20">
    <property type="entry name" value="CARCINOEMBRYONIC ANTIGEN-RELATED CELL ADHESION MOLECULE 5-RELATED"/>
    <property type="match status" value="1"/>
</dbReference>
<dbReference type="InterPro" id="IPR013783">
    <property type="entry name" value="Ig-like_fold"/>
</dbReference>
<feature type="domain" description="Ig-like" evidence="6">
    <location>
        <begin position="833"/>
        <end position="910"/>
    </location>
</feature>
<feature type="domain" description="Ig-like" evidence="6">
    <location>
        <begin position="569"/>
        <end position="648"/>
    </location>
</feature>
<dbReference type="Ensembl" id="ENSNFUT00015006631.1">
    <property type="protein sequence ID" value="ENSNFUP00015006292.1"/>
    <property type="gene ID" value="ENSNFUG00015003147.1"/>
</dbReference>
<dbReference type="Gene3D" id="2.60.40.10">
    <property type="entry name" value="Immunoglobulins"/>
    <property type="match status" value="11"/>
</dbReference>
<feature type="domain" description="Ig-like" evidence="6">
    <location>
        <begin position="118"/>
        <end position="208"/>
    </location>
</feature>
<evidence type="ECO:0000313" key="8">
    <source>
        <dbReference type="Ensembl" id="ENSNFUP00015006292.1"/>
    </source>
</evidence>
<dbReference type="Proteomes" id="UP000694548">
    <property type="component" value="Chromosome sgr05"/>
</dbReference>
<reference evidence="7" key="2">
    <citation type="submission" date="2020-03" db="EMBL/GenBank/DDBJ databases">
        <title>Intra-Species Differences in Population Size shape Life History and Genome Evolution.</title>
        <authorList>
            <person name="Willemsen D."/>
            <person name="Cui R."/>
            <person name="Valenzano D.R."/>
        </authorList>
    </citation>
    <scope>NUCLEOTIDE SEQUENCE</scope>
    <source>
        <strain evidence="7">GRZ</strain>
        <tissue evidence="7">Whole</tissue>
    </source>
</reference>
<feature type="domain" description="Ig-like" evidence="6">
    <location>
        <begin position="749"/>
        <end position="828"/>
    </location>
</feature>
<feature type="domain" description="Ig-like" evidence="6">
    <location>
        <begin position="474"/>
        <end position="564"/>
    </location>
</feature>
<keyword evidence="2" id="KW-1015">Disulfide bond</keyword>
<keyword evidence="4" id="KW-0393">Immunoglobulin domain</keyword>
<sequence length="1038" mass="112783">MKTPLLFLILTAITFEGHVHGQRIYASENPIAVGGHLTIHSDTPVPIGAWLFNGDVIMYIFSGENYTSYGWTDRLIYDKTTSSLEITSTRLQDSGIYKLQRFNGLNVQLDLSVQELISNVTLSAKSTNLVEFKDSAVLTCSISAGTSLTFWWLEGNSAISGGGGVQLSNGNATLTIMNVTRLNQGPFRCNVSNGLGFEVSPSVQLNISYGPDNTKIAAMSMKHIYKSGSDITLSCSADSSPPATIHWMVNNVYLNEFGPHLNLSNIKANQSGSYTCVFDNAVTMRQSNASMVIQILDPITAVVKQIGVPAILNKSFTLDCEVDGPVDTIQWWKDGDLMSAGNSTVFGPGNKTLTLSLVQHSDGGKYQCQASNAVSNTTSSFYTVVINFGPTTPVIHGPSYGETGSSVSFNCSAMSIPPSSYCWFFDGSIVSNTSQLIIGPLSFNMSGEYTCTAFNNVTGENSTSSTMLTVIEAIELVMISSNSTPIDQQNFTLTCQVLGPYDTIYWLKNNTLLRQDASNTSSPMFYFEKNMLHFTPLSIQSQGSYQCVATNKAAHHWSPQYTLLVNFGPTTPVIHGPSYGETGSSVSFNCSAMSIPPSSYCWFFDGSIVSNTSELIIGPLSFNMSGEYTCMAFNNVTGENSTSSTMLTVIEAKELVVMISSNSTPIDQQNFTLTCQVLEPYDTIYWLKNNTLLTQDASNTSSPMFYFEKNMLHFTPLSIQSQGSYQCVATNKAAHHWSPQYTLLVNFGPTTPVIHGPSYGETGSSVSFNCSAMSIPPSSYCWFFDGSIVSNTSELIIGPLSFNMSGEYTCMAFNNVTGENSTSSTMLTVIEAKGLVMISSNSTPIDQQNFTLTCQVLEPYDTIYWLKNNTLLTQDASNTSSPMFYFEKNMLHFTPLSIQSQGSYQCVATNKAAHHWSPQYTLLVNYGPLNVSISGPNSEKAGVSVSLTCSADSQPACHFYWFFNNESTPRGNGSVFYFIASKESEGSYTCQAKNDVTNITISQSKTFAVAGASAAHLTTKGGLIFMGLCALSAHFLQP</sequence>
<name>A0A8C6KKT4_NOTFU</name>
<protein>
    <submittedName>
        <fullName evidence="8">Carcinoembryonic antigen-related cell adhesion molecule 5-like</fullName>
    </submittedName>
    <submittedName>
        <fullName evidence="7">Transcript variant X1</fullName>
    </submittedName>
</protein>
<dbReference type="SMART" id="SM00409">
    <property type="entry name" value="IG"/>
    <property type="match status" value="11"/>
</dbReference>
<evidence type="ECO:0000259" key="6">
    <source>
        <dbReference type="PROSITE" id="PS50835"/>
    </source>
</evidence>
<reference evidence="8" key="1">
    <citation type="submission" date="2014-08" db="EMBL/GenBank/DDBJ databases">
        <authorList>
            <person name="Senf B."/>
            <person name="Petzold A."/>
            <person name="Downie B.R."/>
            <person name="Koch P."/>
            <person name="Platzer M."/>
        </authorList>
    </citation>
    <scope>NUCLEOTIDE SEQUENCE [LARGE SCALE GENOMIC DNA]</scope>
    <source>
        <strain evidence="8">GRZ</strain>
    </source>
</reference>
<dbReference type="InterPro" id="IPR052598">
    <property type="entry name" value="IgSF_CEA-related"/>
</dbReference>
<keyword evidence="1 5" id="KW-0732">Signal</keyword>
<evidence type="ECO:0000313" key="7">
    <source>
        <dbReference type="EMBL" id="KAF7227051.1"/>
    </source>
</evidence>
<dbReference type="GeneTree" id="ENSGT01130000278319"/>
<dbReference type="InterPro" id="IPR036179">
    <property type="entry name" value="Ig-like_dom_sf"/>
</dbReference>
<dbReference type="EMBL" id="JAAVVJ010000003">
    <property type="protein sequence ID" value="KAF7227051.1"/>
    <property type="molecule type" value="Genomic_DNA"/>
</dbReference>
<dbReference type="SUPFAM" id="SSF48726">
    <property type="entry name" value="Immunoglobulin"/>
    <property type="match status" value="11"/>
</dbReference>
<reference evidence="8" key="3">
    <citation type="submission" date="2025-05" db="UniProtKB">
        <authorList>
            <consortium name="Ensembl"/>
        </authorList>
    </citation>
    <scope>IDENTIFICATION</scope>
</reference>
<feature type="domain" description="Ig-like" evidence="6">
    <location>
        <begin position="653"/>
        <end position="744"/>
    </location>
</feature>
<dbReference type="SMART" id="SM00408">
    <property type="entry name" value="IGc2"/>
    <property type="match status" value="10"/>
</dbReference>
<dbReference type="InterPro" id="IPR003599">
    <property type="entry name" value="Ig_sub"/>
</dbReference>
<dbReference type="Pfam" id="PF13927">
    <property type="entry name" value="Ig_3"/>
    <property type="match status" value="10"/>
</dbReference>
<dbReference type="KEGG" id="nfu:107379520"/>
<evidence type="ECO:0000256" key="3">
    <source>
        <dbReference type="ARBA" id="ARBA00023180"/>
    </source>
</evidence>
<evidence type="ECO:0000256" key="5">
    <source>
        <dbReference type="SAM" id="SignalP"/>
    </source>
</evidence>
<dbReference type="PROSITE" id="PS50835">
    <property type="entry name" value="IG_LIKE"/>
    <property type="match status" value="10"/>
</dbReference>
<accession>A0A8C6KKT4</accession>
<dbReference type="InterPro" id="IPR003598">
    <property type="entry name" value="Ig_sub2"/>
</dbReference>
<evidence type="ECO:0000256" key="2">
    <source>
        <dbReference type="ARBA" id="ARBA00023157"/>
    </source>
</evidence>
<dbReference type="CDD" id="cd00096">
    <property type="entry name" value="Ig"/>
    <property type="match status" value="3"/>
</dbReference>
<keyword evidence="3" id="KW-0325">Glycoprotein</keyword>
<evidence type="ECO:0000256" key="4">
    <source>
        <dbReference type="ARBA" id="ARBA00023319"/>
    </source>
</evidence>
<dbReference type="PANTHER" id="PTHR44337">
    <property type="entry name" value="CARCINOEMBRYONIC ANTIGEN-RELATED CELL ADHESION MOLECULE 8"/>
    <property type="match status" value="1"/>
</dbReference>
<feature type="domain" description="Ig-like" evidence="6">
    <location>
        <begin position="298"/>
        <end position="379"/>
    </location>
</feature>
<dbReference type="OrthoDB" id="6159398at2759"/>
<feature type="domain" description="Ig-like" evidence="6">
    <location>
        <begin position="211"/>
        <end position="292"/>
    </location>
</feature>
<dbReference type="InterPro" id="IPR007110">
    <property type="entry name" value="Ig-like_dom"/>
</dbReference>
<evidence type="ECO:0000256" key="1">
    <source>
        <dbReference type="ARBA" id="ARBA00022729"/>
    </source>
</evidence>
<organism evidence="8 9">
    <name type="scientific">Nothobranchius furzeri</name>
    <name type="common">Turquoise killifish</name>
    <dbReference type="NCBI Taxonomy" id="105023"/>
    <lineage>
        <taxon>Eukaryota</taxon>
        <taxon>Metazoa</taxon>
        <taxon>Chordata</taxon>
        <taxon>Craniata</taxon>
        <taxon>Vertebrata</taxon>
        <taxon>Euteleostomi</taxon>
        <taxon>Actinopterygii</taxon>
        <taxon>Neopterygii</taxon>
        <taxon>Teleostei</taxon>
        <taxon>Neoteleostei</taxon>
        <taxon>Acanthomorphata</taxon>
        <taxon>Ovalentaria</taxon>
        <taxon>Atherinomorphae</taxon>
        <taxon>Cyprinodontiformes</taxon>
        <taxon>Nothobranchiidae</taxon>
        <taxon>Nothobranchius</taxon>
    </lineage>
</organism>
<dbReference type="AlphaFoldDB" id="A0A8C6KKT4"/>
<keyword evidence="9" id="KW-1185">Reference proteome</keyword>
<dbReference type="Proteomes" id="UP000822369">
    <property type="component" value="Chromosome 3"/>
</dbReference>
<feature type="signal peptide" evidence="5">
    <location>
        <begin position="1"/>
        <end position="21"/>
    </location>
</feature>
<feature type="domain" description="Ig-like" evidence="6">
    <location>
        <begin position="390"/>
        <end position="469"/>
    </location>
</feature>
<evidence type="ECO:0000313" key="9">
    <source>
        <dbReference type="Proteomes" id="UP000694548"/>
    </source>
</evidence>
<proteinExistence type="predicted"/>
<gene>
    <name evidence="8" type="primary">LOC107379520</name>
    <name evidence="7" type="ORF">G4P62_005736</name>
</gene>
<feature type="chain" id="PRO_5044681231" evidence="5">
    <location>
        <begin position="22"/>
        <end position="1038"/>
    </location>
</feature>
<feature type="domain" description="Ig-like" evidence="6">
    <location>
        <begin position="918"/>
        <end position="1008"/>
    </location>
</feature>